<reference evidence="2" key="2">
    <citation type="submission" date="2020-01" db="EMBL/GenBank/DDBJ databases">
        <authorList>
            <person name="Korhonen P.K.K."/>
            <person name="Guangxu M.G."/>
            <person name="Wang T.W."/>
            <person name="Stroehlein A.J.S."/>
            <person name="Young N.D."/>
            <person name="Ang C.-S.A."/>
            <person name="Fernando D.W.F."/>
            <person name="Lu H.L."/>
            <person name="Taylor S.T."/>
            <person name="Ehtesham M.E.M."/>
            <person name="Najaraj S.H.N."/>
            <person name="Harsha G.H.G."/>
            <person name="Madugundu A.M."/>
            <person name="Renuse S.R."/>
            <person name="Holt D.H."/>
            <person name="Pandey A.P."/>
            <person name="Papenfuss A.P."/>
            <person name="Gasser R.B.G."/>
            <person name="Fischer K.F."/>
        </authorList>
    </citation>
    <scope>NUCLEOTIDE SEQUENCE</scope>
    <source>
        <strain evidence="2">SSS_KF_BRIS2020</strain>
    </source>
</reference>
<dbReference type="Proteomes" id="UP000070412">
    <property type="component" value="Unassembled WGS sequence"/>
</dbReference>
<evidence type="ECO:0000256" key="1">
    <source>
        <dbReference type="SAM" id="Phobius"/>
    </source>
</evidence>
<proteinExistence type="predicted"/>
<evidence type="ECO:0000313" key="3">
    <source>
        <dbReference type="EnsemblMetazoa" id="KAF7496263.1"/>
    </source>
</evidence>
<dbReference type="AlphaFoldDB" id="A0A834RGQ9"/>
<organism evidence="2">
    <name type="scientific">Sarcoptes scabiei</name>
    <name type="common">Itch mite</name>
    <name type="synonym">Acarus scabiei</name>
    <dbReference type="NCBI Taxonomy" id="52283"/>
    <lineage>
        <taxon>Eukaryota</taxon>
        <taxon>Metazoa</taxon>
        <taxon>Ecdysozoa</taxon>
        <taxon>Arthropoda</taxon>
        <taxon>Chelicerata</taxon>
        <taxon>Arachnida</taxon>
        <taxon>Acari</taxon>
        <taxon>Acariformes</taxon>
        <taxon>Sarcoptiformes</taxon>
        <taxon>Astigmata</taxon>
        <taxon>Psoroptidia</taxon>
        <taxon>Sarcoptoidea</taxon>
        <taxon>Sarcoptidae</taxon>
        <taxon>Sarcoptinae</taxon>
        <taxon>Sarcoptes</taxon>
    </lineage>
</organism>
<keyword evidence="4" id="KW-1185">Reference proteome</keyword>
<evidence type="ECO:0000313" key="4">
    <source>
        <dbReference type="Proteomes" id="UP000070412"/>
    </source>
</evidence>
<reference evidence="3" key="3">
    <citation type="submission" date="2022-06" db="UniProtKB">
        <authorList>
            <consortium name="EnsemblMetazoa"/>
        </authorList>
    </citation>
    <scope>IDENTIFICATION</scope>
</reference>
<gene>
    <name evidence="2" type="ORF">SSS_6291</name>
</gene>
<evidence type="ECO:0000313" key="2">
    <source>
        <dbReference type="EMBL" id="KAF7496263.1"/>
    </source>
</evidence>
<feature type="transmembrane region" description="Helical" evidence="1">
    <location>
        <begin position="385"/>
        <end position="409"/>
    </location>
</feature>
<dbReference type="OrthoDB" id="6511557at2759"/>
<reference evidence="4" key="1">
    <citation type="journal article" date="2020" name="PLoS Negl. Trop. Dis.">
        <title>High-quality nuclear genome for Sarcoptes scabiei-A critical resource for a neglected parasite.</title>
        <authorList>
            <person name="Korhonen P.K."/>
            <person name="Gasser R.B."/>
            <person name="Ma G."/>
            <person name="Wang T."/>
            <person name="Stroehlein A.J."/>
            <person name="Young N.D."/>
            <person name="Ang C.S."/>
            <person name="Fernando D.D."/>
            <person name="Lu H.C."/>
            <person name="Taylor S."/>
            <person name="Reynolds S.L."/>
            <person name="Mofiz E."/>
            <person name="Najaraj S.H."/>
            <person name="Gowda H."/>
            <person name="Madugundu A."/>
            <person name="Renuse S."/>
            <person name="Holt D."/>
            <person name="Pandey A."/>
            <person name="Papenfuss A.T."/>
            <person name="Fischer K."/>
        </authorList>
    </citation>
    <scope>NUCLEOTIDE SEQUENCE [LARGE SCALE GENOMIC DNA]</scope>
</reference>
<name>A0A834RGQ9_SARSC</name>
<sequence>MIRFNQSNINNLNCFVSWWIFFKLVNSISSPSLSMPSASDSFSPKASICSKLKMNYSFDFAFNQIINDYSRTKIFQHYIYSQREFLKVSFDSNDYLQLNPFKFQLTLADRNNQPKKFDQTYLDEFYQGDFGFSLQGTKPYTNKICSAKIHRNHLTCLDVLYKSSSKSIIVGKQIYLFEFDKDFRPSIAFQHIGYDHYASSRNMVILIEQKLRIQSDFDVNNQTVFHRLFTRRWQIYSFDNLNRITNLTYSAIIPDYLETIPPQLELTGVFGWTRRKTNEDEFLILTFNGSNHLYCLNENCANIENYRVYLTECNAPSELIRMNQNDFESFNRGLIVTKCCGQWRQFDEDYDNNNNNAFDVNDARWKLKDGKLYLIKSARSSNLNYVIWSLILLSMMIILLIFCWLFNCIKEIRQNHWLMKSSEKKQSNVIPNGLRSINDSGHKSIEKTDEIDSKSILMKNRTKIFDE</sequence>
<keyword evidence="1" id="KW-0472">Membrane</keyword>
<protein>
    <submittedName>
        <fullName evidence="2 3">Uncharacterized protein</fullName>
    </submittedName>
</protein>
<keyword evidence="1" id="KW-0812">Transmembrane</keyword>
<dbReference type="EMBL" id="WVUK01000012">
    <property type="protein sequence ID" value="KAF7496263.1"/>
    <property type="molecule type" value="Genomic_DNA"/>
</dbReference>
<keyword evidence="1" id="KW-1133">Transmembrane helix</keyword>
<dbReference type="EnsemblMetazoa" id="SSS_6291s_mrna">
    <property type="protein sequence ID" value="KAF7496263.1"/>
    <property type="gene ID" value="SSS_6291"/>
</dbReference>
<accession>A0A834RGQ9</accession>